<evidence type="ECO:0000313" key="1">
    <source>
        <dbReference type="EMBL" id="MFD2732091.1"/>
    </source>
</evidence>
<dbReference type="PROSITE" id="PS51257">
    <property type="entry name" value="PROKAR_LIPOPROTEIN"/>
    <property type="match status" value="1"/>
</dbReference>
<evidence type="ECO:0008006" key="3">
    <source>
        <dbReference type="Google" id="ProtNLM"/>
    </source>
</evidence>
<dbReference type="Proteomes" id="UP001597546">
    <property type="component" value="Unassembled WGS sequence"/>
</dbReference>
<gene>
    <name evidence="1" type="ORF">ACFSSE_10295</name>
</gene>
<sequence>MKSKLLLLFSVILFLSCVKEEGTTTAEKETVKIFIIASTGIYMTGSTPPVLELSGSNIETVKDINGSYILEVDYEKGQRQTLTLKSSRSDLDVFLQVSKSPTYNLTGNIIDRFAKESLTVSFIAQ</sequence>
<accession>A0ABW5TSM5</accession>
<name>A0ABW5TSM5_9SPHI</name>
<dbReference type="RefSeq" id="WP_379041420.1">
    <property type="nucleotide sequence ID" value="NZ_JBHSKW010000014.1"/>
</dbReference>
<proteinExistence type="predicted"/>
<comment type="caution">
    <text evidence="1">The sequence shown here is derived from an EMBL/GenBank/DDBJ whole genome shotgun (WGS) entry which is preliminary data.</text>
</comment>
<evidence type="ECO:0000313" key="2">
    <source>
        <dbReference type="Proteomes" id="UP001597546"/>
    </source>
</evidence>
<organism evidence="1 2">
    <name type="scientific">Pedobacter alpinus</name>
    <dbReference type="NCBI Taxonomy" id="1590643"/>
    <lineage>
        <taxon>Bacteria</taxon>
        <taxon>Pseudomonadati</taxon>
        <taxon>Bacteroidota</taxon>
        <taxon>Sphingobacteriia</taxon>
        <taxon>Sphingobacteriales</taxon>
        <taxon>Sphingobacteriaceae</taxon>
        <taxon>Pedobacter</taxon>
    </lineage>
</organism>
<protein>
    <recommendedName>
        <fullName evidence="3">Carboxypeptidase regulatory-like domain-containing protein</fullName>
    </recommendedName>
</protein>
<keyword evidence="2" id="KW-1185">Reference proteome</keyword>
<dbReference type="EMBL" id="JBHULV010000029">
    <property type="protein sequence ID" value="MFD2732091.1"/>
    <property type="molecule type" value="Genomic_DNA"/>
</dbReference>
<reference evidence="2" key="1">
    <citation type="journal article" date="2019" name="Int. J. Syst. Evol. Microbiol.">
        <title>The Global Catalogue of Microorganisms (GCM) 10K type strain sequencing project: providing services to taxonomists for standard genome sequencing and annotation.</title>
        <authorList>
            <consortium name="The Broad Institute Genomics Platform"/>
            <consortium name="The Broad Institute Genome Sequencing Center for Infectious Disease"/>
            <person name="Wu L."/>
            <person name="Ma J."/>
        </authorList>
    </citation>
    <scope>NUCLEOTIDE SEQUENCE [LARGE SCALE GENOMIC DNA]</scope>
    <source>
        <strain evidence="2">KCTC 42456</strain>
    </source>
</reference>